<proteinExistence type="predicted"/>
<dbReference type="SUPFAM" id="SSF55729">
    <property type="entry name" value="Acyl-CoA N-acyltransferases (Nat)"/>
    <property type="match status" value="1"/>
</dbReference>
<dbReference type="EMBL" id="JACBYF010000007">
    <property type="protein sequence ID" value="NYS47498.1"/>
    <property type="molecule type" value="Genomic_DNA"/>
</dbReference>
<accession>A0ABX2SYW1</accession>
<evidence type="ECO:0000259" key="1">
    <source>
        <dbReference type="PROSITE" id="PS51186"/>
    </source>
</evidence>
<name>A0ABX2SYW1_9BACL</name>
<dbReference type="Proteomes" id="UP000531840">
    <property type="component" value="Unassembled WGS sequence"/>
</dbReference>
<dbReference type="InterPro" id="IPR000182">
    <property type="entry name" value="GNAT_dom"/>
</dbReference>
<evidence type="ECO:0000313" key="2">
    <source>
        <dbReference type="EMBL" id="NYS47498.1"/>
    </source>
</evidence>
<evidence type="ECO:0000313" key="3">
    <source>
        <dbReference type="Proteomes" id="UP000531840"/>
    </source>
</evidence>
<dbReference type="PROSITE" id="PS51186">
    <property type="entry name" value="GNAT"/>
    <property type="match status" value="1"/>
</dbReference>
<dbReference type="InterPro" id="IPR016181">
    <property type="entry name" value="Acyl_CoA_acyltransferase"/>
</dbReference>
<keyword evidence="3" id="KW-1185">Reference proteome</keyword>
<dbReference type="CDD" id="cd04301">
    <property type="entry name" value="NAT_SF"/>
    <property type="match status" value="1"/>
</dbReference>
<organism evidence="2 3">
    <name type="scientific">Gemelliphila palaticanis</name>
    <dbReference type="NCBI Taxonomy" id="81950"/>
    <lineage>
        <taxon>Bacteria</taxon>
        <taxon>Bacillati</taxon>
        <taxon>Bacillota</taxon>
        <taxon>Bacilli</taxon>
        <taxon>Bacillales</taxon>
        <taxon>Gemellaceae</taxon>
        <taxon>Gemelliphila</taxon>
    </lineage>
</organism>
<gene>
    <name evidence="2" type="ORF">HZY85_04720</name>
</gene>
<sequence length="183" mass="21488">MIREAKNTDLKVLEGLYEFLVSLELDIIKEVGNDKFLDILKECFLSEKDRFSHKYCKVVEENDNILGFSFSYFYDDVEIAKNYWFNYIINKYSLTKNSIIFDYDEALEQEFYLDTLYVFSEARGKGIGTLLLKDFSNQDYDIKSLNVAQSNSGAKKLYASFGFVDNGEIWIGHENYDHMILKR</sequence>
<protein>
    <submittedName>
        <fullName evidence="2">GNAT family N-acetyltransferase</fullName>
    </submittedName>
</protein>
<reference evidence="2 3" key="1">
    <citation type="submission" date="2020-07" db="EMBL/GenBank/DDBJ databases">
        <title>MOT database genomes.</title>
        <authorList>
            <person name="Joseph S."/>
            <person name="Aduse-Opoku J."/>
            <person name="Hashim A."/>
            <person name="Wade W."/>
            <person name="Curtis M."/>
        </authorList>
    </citation>
    <scope>NUCLEOTIDE SEQUENCE [LARGE SCALE GENOMIC DNA]</scope>
    <source>
        <strain evidence="2 3">CIP 106318</strain>
    </source>
</reference>
<comment type="caution">
    <text evidence="2">The sequence shown here is derived from an EMBL/GenBank/DDBJ whole genome shotgun (WGS) entry which is preliminary data.</text>
</comment>
<feature type="domain" description="N-acetyltransferase" evidence="1">
    <location>
        <begin position="1"/>
        <end position="183"/>
    </location>
</feature>
<dbReference type="Gene3D" id="3.40.630.30">
    <property type="match status" value="1"/>
</dbReference>
<dbReference type="Pfam" id="PF13673">
    <property type="entry name" value="Acetyltransf_10"/>
    <property type="match status" value="1"/>
</dbReference>